<dbReference type="Gene3D" id="3.40.50.1240">
    <property type="entry name" value="Phosphoglycerate mutase-like"/>
    <property type="match status" value="1"/>
</dbReference>
<proteinExistence type="inferred from homology"/>
<evidence type="ECO:0000256" key="3">
    <source>
        <dbReference type="PIRSR" id="PIRSR613078-2"/>
    </source>
</evidence>
<feature type="active site" description="Proton donor/acceptor" evidence="2">
    <location>
        <position position="90"/>
    </location>
</feature>
<dbReference type="InterPro" id="IPR029033">
    <property type="entry name" value="His_PPase_superfam"/>
</dbReference>
<dbReference type="eggNOG" id="KOG0235">
    <property type="taxonomic scope" value="Eukaryota"/>
</dbReference>
<feature type="binding site" evidence="3">
    <location>
        <begin position="10"/>
        <end position="17"/>
    </location>
    <ligand>
        <name>substrate</name>
    </ligand>
</feature>
<dbReference type="CDD" id="cd07067">
    <property type="entry name" value="HP_PGM_like"/>
    <property type="match status" value="1"/>
</dbReference>
<dbReference type="Pfam" id="PF00300">
    <property type="entry name" value="His_Phos_1"/>
    <property type="match status" value="1"/>
</dbReference>
<dbReference type="PROSITE" id="PS00175">
    <property type="entry name" value="PG_MUTASE"/>
    <property type="match status" value="1"/>
</dbReference>
<dbReference type="Proteomes" id="UP000002009">
    <property type="component" value="Chromosome 2"/>
</dbReference>
<evidence type="ECO:0000313" key="5">
    <source>
        <dbReference type="Proteomes" id="UP000002009"/>
    </source>
</evidence>
<dbReference type="PANTHER" id="PTHR48100:SF44">
    <property type="entry name" value="PHOSPHATASE C1620.13-RELATED"/>
    <property type="match status" value="1"/>
</dbReference>
<dbReference type="RefSeq" id="XP_002499786.1">
    <property type="nucleotide sequence ID" value="XM_002499740.1"/>
</dbReference>
<evidence type="ECO:0000256" key="2">
    <source>
        <dbReference type="PIRSR" id="PIRSR613078-1"/>
    </source>
</evidence>
<feature type="active site" description="Tele-phosphohistidine intermediate" evidence="2">
    <location>
        <position position="11"/>
    </location>
</feature>
<evidence type="ECO:0000256" key="1">
    <source>
        <dbReference type="ARBA" id="ARBA00038362"/>
    </source>
</evidence>
<dbReference type="OrthoDB" id="354304at2759"/>
<feature type="binding site" evidence="3">
    <location>
        <position position="63"/>
    </location>
    <ligand>
        <name>substrate</name>
    </ligand>
</feature>
<dbReference type="SMART" id="SM00855">
    <property type="entry name" value="PGAM"/>
    <property type="match status" value="1"/>
</dbReference>
<gene>
    <name evidence="4" type="ORF">MICPUN_79152</name>
</gene>
<dbReference type="AlphaFoldDB" id="C1DZ31"/>
<protein>
    <recommendedName>
        <fullName evidence="6">Phosphoglycerate mutase</fullName>
    </recommendedName>
</protein>
<name>C1DZ31_MICCC</name>
<sequence length="241" mass="26046">MSEVEFVLLRHGQTRWNREGIIQGQEDAELDGDGVTQAEALGAALAGGRFGTIDAVASSDLSRASETAYRVADALNMPASTVTLHKELRERHMGVLQGVSRRDADALMPEIWRTFRRGSDDDYAVPGGGESYNDHWDRAVGWMEHAAAKVYPHGARVAVVTHGGTLHVLKDRCDVDDPPRGDARRRRGVVHNCSVGVIRICVDASGDRRGWRCIAWGDTSHLDEANVGSLPHGFGGEAGGA</sequence>
<dbReference type="KEGG" id="mis:MICPUN_79152"/>
<dbReference type="FunCoup" id="C1DZ31">
    <property type="interactions" value="792"/>
</dbReference>
<dbReference type="GO" id="GO:0016791">
    <property type="term" value="F:phosphatase activity"/>
    <property type="evidence" value="ECO:0007669"/>
    <property type="project" value="TreeGrafter"/>
</dbReference>
<dbReference type="SUPFAM" id="SSF53254">
    <property type="entry name" value="Phosphoglycerate mutase-like"/>
    <property type="match status" value="1"/>
</dbReference>
<dbReference type="InParanoid" id="C1DZ31"/>
<accession>C1DZ31</accession>
<organism evidence="4 5">
    <name type="scientific">Micromonas commoda (strain RCC299 / NOUM17 / CCMP2709)</name>
    <name type="common">Picoplanktonic green alga</name>
    <dbReference type="NCBI Taxonomy" id="296587"/>
    <lineage>
        <taxon>Eukaryota</taxon>
        <taxon>Viridiplantae</taxon>
        <taxon>Chlorophyta</taxon>
        <taxon>Mamiellophyceae</taxon>
        <taxon>Mamiellales</taxon>
        <taxon>Mamiellaceae</taxon>
        <taxon>Micromonas</taxon>
    </lineage>
</organism>
<comment type="similarity">
    <text evidence="1">Belongs to the phosphoglycerate mutase family.</text>
</comment>
<dbReference type="PANTHER" id="PTHR48100">
    <property type="entry name" value="BROAD-SPECIFICITY PHOSPHATASE YOR283W-RELATED"/>
    <property type="match status" value="1"/>
</dbReference>
<keyword evidence="5" id="KW-1185">Reference proteome</keyword>
<evidence type="ECO:0000313" key="4">
    <source>
        <dbReference type="EMBL" id="ACO61044.1"/>
    </source>
</evidence>
<feature type="binding site" evidence="3">
    <location>
        <begin position="116"/>
        <end position="117"/>
    </location>
    <ligand>
        <name>substrate</name>
    </ligand>
</feature>
<reference evidence="4 5" key="1">
    <citation type="journal article" date="2009" name="Science">
        <title>Green evolution and dynamic adaptations revealed by genomes of the marine picoeukaryotes Micromonas.</title>
        <authorList>
            <person name="Worden A.Z."/>
            <person name="Lee J.H."/>
            <person name="Mock T."/>
            <person name="Rouze P."/>
            <person name="Simmons M.P."/>
            <person name="Aerts A.L."/>
            <person name="Allen A.E."/>
            <person name="Cuvelier M.L."/>
            <person name="Derelle E."/>
            <person name="Everett M.V."/>
            <person name="Foulon E."/>
            <person name="Grimwood J."/>
            <person name="Gundlach H."/>
            <person name="Henrissat B."/>
            <person name="Napoli C."/>
            <person name="McDonald S.M."/>
            <person name="Parker M.S."/>
            <person name="Rombauts S."/>
            <person name="Salamov A."/>
            <person name="Von Dassow P."/>
            <person name="Badger J.H."/>
            <person name="Coutinho P.M."/>
            <person name="Demir E."/>
            <person name="Dubchak I."/>
            <person name="Gentemann C."/>
            <person name="Eikrem W."/>
            <person name="Gready J.E."/>
            <person name="John U."/>
            <person name="Lanier W."/>
            <person name="Lindquist E.A."/>
            <person name="Lucas S."/>
            <person name="Mayer K.F."/>
            <person name="Moreau H."/>
            <person name="Not F."/>
            <person name="Otillar R."/>
            <person name="Panaud O."/>
            <person name="Pangilinan J."/>
            <person name="Paulsen I."/>
            <person name="Piegu B."/>
            <person name="Poliakov A."/>
            <person name="Robbens S."/>
            <person name="Schmutz J."/>
            <person name="Toulza E."/>
            <person name="Wyss T."/>
            <person name="Zelensky A."/>
            <person name="Zhou K."/>
            <person name="Armbrust E.V."/>
            <person name="Bhattacharya D."/>
            <person name="Goodenough U.W."/>
            <person name="Van de Peer Y."/>
            <person name="Grigoriev I.V."/>
        </authorList>
    </citation>
    <scope>NUCLEOTIDE SEQUENCE [LARGE SCALE GENOMIC DNA]</scope>
    <source>
        <strain evidence="5">RCC299 / NOUM17</strain>
    </source>
</reference>
<dbReference type="InterPro" id="IPR050275">
    <property type="entry name" value="PGM_Phosphatase"/>
</dbReference>
<dbReference type="STRING" id="296587.C1DZ31"/>
<dbReference type="OMA" id="TEWNVAR"/>
<evidence type="ECO:0008006" key="6">
    <source>
        <dbReference type="Google" id="ProtNLM"/>
    </source>
</evidence>
<dbReference type="EMBL" id="CP001323">
    <property type="protein sequence ID" value="ACO61044.1"/>
    <property type="molecule type" value="Genomic_DNA"/>
</dbReference>
<dbReference type="GO" id="GO:0005829">
    <property type="term" value="C:cytosol"/>
    <property type="evidence" value="ECO:0007669"/>
    <property type="project" value="TreeGrafter"/>
</dbReference>
<dbReference type="InterPro" id="IPR013078">
    <property type="entry name" value="His_Pase_superF_clade-1"/>
</dbReference>
<dbReference type="InterPro" id="IPR001345">
    <property type="entry name" value="PG/BPGM_mutase_AS"/>
</dbReference>
<dbReference type="GeneID" id="8241468"/>